<evidence type="ECO:0000313" key="3">
    <source>
        <dbReference type="Proteomes" id="UP000267400"/>
    </source>
</evidence>
<dbReference type="Gene3D" id="2.40.160.170">
    <property type="match status" value="1"/>
</dbReference>
<protein>
    <recommendedName>
        <fullName evidence="4">Outer membrane protein beta-barrel domain-containing protein</fullName>
    </recommendedName>
</protein>
<keyword evidence="3" id="KW-1185">Reference proteome</keyword>
<name>A0A431V4K4_9GAMM</name>
<comment type="caution">
    <text evidence="2">The sequence shown here is derived from an EMBL/GenBank/DDBJ whole genome shotgun (WGS) entry which is preliminary data.</text>
</comment>
<keyword evidence="1" id="KW-0732">Signal</keyword>
<evidence type="ECO:0000313" key="2">
    <source>
        <dbReference type="EMBL" id="RTR04408.1"/>
    </source>
</evidence>
<sequence length="174" mass="18307">MKKSMAASLSAAVLTAAMSPAQAFDDTITVSALAGTTGAGADISWRFHERFGLTAQYAGGLQWDGDHDTDEVNYEGDLDVAAAALKLDIHPFAGRFYLTVGAMLPDMEAKMTGTAEAGSSYELDGTNYNASDVGSLRGQLTIADGIQPYAGFGWRSSHEVAWGSSPSSASWPWT</sequence>
<evidence type="ECO:0008006" key="4">
    <source>
        <dbReference type="Google" id="ProtNLM"/>
    </source>
</evidence>
<dbReference type="Proteomes" id="UP000267400">
    <property type="component" value="Unassembled WGS sequence"/>
</dbReference>
<feature type="signal peptide" evidence="1">
    <location>
        <begin position="1"/>
        <end position="23"/>
    </location>
</feature>
<feature type="chain" id="PRO_5019162115" description="Outer membrane protein beta-barrel domain-containing protein" evidence="1">
    <location>
        <begin position="24"/>
        <end position="174"/>
    </location>
</feature>
<accession>A0A431V4K4</accession>
<dbReference type="OrthoDB" id="517121at2"/>
<reference evidence="2 3" key="1">
    <citation type="submission" date="2018-12" db="EMBL/GenBank/DDBJ databases">
        <authorList>
            <person name="Yu L."/>
        </authorList>
    </citation>
    <scope>NUCLEOTIDE SEQUENCE [LARGE SCALE GENOMIC DNA]</scope>
    <source>
        <strain evidence="2 3">11S</strain>
    </source>
</reference>
<evidence type="ECO:0000256" key="1">
    <source>
        <dbReference type="SAM" id="SignalP"/>
    </source>
</evidence>
<dbReference type="RefSeq" id="WP_126483165.1">
    <property type="nucleotide sequence ID" value="NZ_RXNS01000007.1"/>
</dbReference>
<gene>
    <name evidence="2" type="ORF">EKG36_08785</name>
</gene>
<proteinExistence type="predicted"/>
<dbReference type="AlphaFoldDB" id="A0A431V4K4"/>
<organism evidence="2 3">
    <name type="scientific">Halomonas nitroreducens</name>
    <dbReference type="NCBI Taxonomy" id="447425"/>
    <lineage>
        <taxon>Bacteria</taxon>
        <taxon>Pseudomonadati</taxon>
        <taxon>Pseudomonadota</taxon>
        <taxon>Gammaproteobacteria</taxon>
        <taxon>Oceanospirillales</taxon>
        <taxon>Halomonadaceae</taxon>
        <taxon>Halomonas</taxon>
    </lineage>
</organism>
<dbReference type="EMBL" id="RXNS01000007">
    <property type="protein sequence ID" value="RTR04408.1"/>
    <property type="molecule type" value="Genomic_DNA"/>
</dbReference>